<feature type="coiled-coil region" evidence="1">
    <location>
        <begin position="564"/>
        <end position="591"/>
    </location>
</feature>
<feature type="compositionally biased region" description="Low complexity" evidence="2">
    <location>
        <begin position="416"/>
        <end position="431"/>
    </location>
</feature>
<feature type="region of interest" description="Disordered" evidence="2">
    <location>
        <begin position="386"/>
        <end position="434"/>
    </location>
</feature>
<feature type="compositionally biased region" description="Acidic residues" evidence="2">
    <location>
        <begin position="400"/>
        <end position="414"/>
    </location>
</feature>
<evidence type="ECO:0000313" key="4">
    <source>
        <dbReference type="Proteomes" id="UP001057375"/>
    </source>
</evidence>
<feature type="compositionally biased region" description="Basic residues" evidence="2">
    <location>
        <begin position="32"/>
        <end position="44"/>
    </location>
</feature>
<dbReference type="Proteomes" id="UP001057375">
    <property type="component" value="Unassembled WGS sequence"/>
</dbReference>
<sequence>DMSVLAKLCMKMREKILGEKKEDQKKKEKERERRRRKRQQRHHLSSITSLTDSSGENPNAPSFALSYLKDTRILAAACCACIDNDIVGVCDLLLCLDMNVFSILTKWGEDSNPHVTLATASSIDSSRLKSLCGVCSPSSAITSITSHSQNPTTPIEAVMAYVRANVQSLGYLHPTSLARVIAMFDAGSLNSSFSLLLKCPPSLATLVLLIFSPSSLSSSSEMNDAERLSIVLSHRASSTQDEARKLMQKEAVNHLVNYYPQYVVSVLQQMPDDVVSRIEATVRNSGHVDGYVYILKRLDHIFRELQLHIEKLEKFVGVLEGIWSRAISVENAKKSKELAKLSGISSSSSEKNQPVMPSLAAVKAALERVSRSDSVFVMRSVKEEVEEADRKEEQRRRQEEELEEIETLGAEDDTTSGKAASAPSSTSSKQSRQVVSYGESKVLSEFRDLVGEFFRNDSEQNKFSRCGRLRRQQKYDNAEDRNGFISGVVDGFQVTHQEKYDDGSDDICIADRQVESCDLVPLFPEQRVKMKKMMIDIQKIKVALNQERSTYIHEYGPHKTRLRRKKLEEKRQEHYMRIENLKVELKNKEKSWKKHLDTYHKIFKEAHSRLPGEDDNKDLIFSIGANSRHIVEGLDLSAPLSLSVRAVIVVCELTSKLLSCAFEMSKKTTPQLRNIWERLLECLMKLSSTDLRIRIVHFVWERLENTLPLALKAELLVETSAVLDEAVRMGVVSNKDAYGITDKESSSIVVSVDDKDSSKKNGESEEEEEEEGKDHGTKTIEHEAELEEEEGKSGNQMHQQLFSRSVQVPSLASRLALHKESFTMLLDAARMDAGEQMTREYYGRTRPILVTQTECEVCGKTLAETGVQLKDKSIPQETCFVFQCGHAVHRHCLPETIKSIGRKKEYQRELKMWIKNGRIGDEPEPYVPDYEKVCPCRLDTRLGSVKELES</sequence>
<feature type="region of interest" description="Disordered" evidence="2">
    <location>
        <begin position="16"/>
        <end position="57"/>
    </location>
</feature>
<evidence type="ECO:0000256" key="2">
    <source>
        <dbReference type="SAM" id="MobiDB-lite"/>
    </source>
</evidence>
<feature type="non-terminal residue" evidence="3">
    <location>
        <position position="1"/>
    </location>
</feature>
<comment type="caution">
    <text evidence="3">The sequence shown here is derived from an EMBL/GenBank/DDBJ whole genome shotgun (WGS) entry which is preliminary data.</text>
</comment>
<keyword evidence="1" id="KW-0175">Coiled coil</keyword>
<feature type="region of interest" description="Disordered" evidence="2">
    <location>
        <begin position="749"/>
        <end position="779"/>
    </location>
</feature>
<gene>
    <name evidence="3" type="ORF">ADUPG1_010586</name>
</gene>
<reference evidence="3" key="1">
    <citation type="submission" date="2022-03" db="EMBL/GenBank/DDBJ databases">
        <title>Draft genome sequence of Aduncisulcus paluster, a free-living microaerophilic Fornicata.</title>
        <authorList>
            <person name="Yuyama I."/>
            <person name="Kume K."/>
            <person name="Tamura T."/>
            <person name="Inagaki Y."/>
            <person name="Hashimoto T."/>
        </authorList>
    </citation>
    <scope>NUCLEOTIDE SEQUENCE</scope>
    <source>
        <strain evidence="3">NY0171</strain>
    </source>
</reference>
<proteinExistence type="predicted"/>
<feature type="compositionally biased region" description="Basic and acidic residues" evidence="2">
    <location>
        <begin position="386"/>
        <end position="399"/>
    </location>
</feature>
<evidence type="ECO:0008006" key="5">
    <source>
        <dbReference type="Google" id="ProtNLM"/>
    </source>
</evidence>
<evidence type="ECO:0000313" key="3">
    <source>
        <dbReference type="EMBL" id="GKT14956.1"/>
    </source>
</evidence>
<keyword evidence="4" id="KW-1185">Reference proteome</keyword>
<organism evidence="3 4">
    <name type="scientific">Aduncisulcus paluster</name>
    <dbReference type="NCBI Taxonomy" id="2918883"/>
    <lineage>
        <taxon>Eukaryota</taxon>
        <taxon>Metamonada</taxon>
        <taxon>Carpediemonas-like organisms</taxon>
        <taxon>Aduncisulcus</taxon>
    </lineage>
</organism>
<feature type="compositionally biased region" description="Basic and acidic residues" evidence="2">
    <location>
        <begin position="752"/>
        <end position="763"/>
    </location>
</feature>
<feature type="compositionally biased region" description="Polar residues" evidence="2">
    <location>
        <begin position="45"/>
        <end position="57"/>
    </location>
</feature>
<feature type="compositionally biased region" description="Basic and acidic residues" evidence="2">
    <location>
        <begin position="16"/>
        <end position="31"/>
    </location>
</feature>
<dbReference type="EMBL" id="BQXS01011638">
    <property type="protein sequence ID" value="GKT14956.1"/>
    <property type="molecule type" value="Genomic_DNA"/>
</dbReference>
<name>A0ABQ5JSJ7_9EUKA</name>
<protein>
    <recommendedName>
        <fullName evidence="5">RING-type E3 ubiquitin transferase</fullName>
    </recommendedName>
</protein>
<accession>A0ABQ5JSJ7</accession>
<evidence type="ECO:0000256" key="1">
    <source>
        <dbReference type="SAM" id="Coils"/>
    </source>
</evidence>